<accession>A0A1M5V5I7</accession>
<dbReference type="FunFam" id="1.10.1760.20:FF:000001">
    <property type="entry name" value="Cobalt transport protein CbiM"/>
    <property type="match status" value="1"/>
</dbReference>
<feature type="transmembrane region" description="Helical" evidence="14">
    <location>
        <begin position="208"/>
        <end position="225"/>
    </location>
</feature>
<dbReference type="InterPro" id="IPR018024">
    <property type="entry name" value="CbiM"/>
</dbReference>
<keyword evidence="5 14" id="KW-1003">Cell membrane</keyword>
<evidence type="ECO:0000256" key="14">
    <source>
        <dbReference type="HAMAP-Rule" id="MF_01462"/>
    </source>
</evidence>
<dbReference type="NCBIfam" id="TIGR00123">
    <property type="entry name" value="cbiM"/>
    <property type="match status" value="1"/>
</dbReference>
<dbReference type="AlphaFoldDB" id="A0A1M5V5I7"/>
<keyword evidence="10 14" id="KW-0406">Ion transport</keyword>
<keyword evidence="7 14" id="KW-0812">Transmembrane</keyword>
<keyword evidence="8" id="KW-0732">Signal</keyword>
<keyword evidence="11 14" id="KW-0472">Membrane</keyword>
<feature type="transmembrane region" description="Helical" evidence="14">
    <location>
        <begin position="101"/>
        <end position="124"/>
    </location>
</feature>
<dbReference type="HAMAP" id="MF_01462">
    <property type="entry name" value="CbiM"/>
    <property type="match status" value="1"/>
</dbReference>
<comment type="function">
    <text evidence="14">Part of the energy-coupling factor (ECF) transporter complex CbiMNOQ involved in cobalt import.</text>
</comment>
<evidence type="ECO:0000256" key="8">
    <source>
        <dbReference type="ARBA" id="ARBA00022729"/>
    </source>
</evidence>
<feature type="transmembrane region" description="Helical" evidence="14">
    <location>
        <begin position="131"/>
        <end position="152"/>
    </location>
</feature>
<comment type="subunit">
    <text evidence="14">Forms an energy-coupling factor (ECF) transporter complex composed of an ATP-binding protein (A component, CbiO), a transmembrane protein (T component, CbiQ) and 2 possible substrate-capture proteins (S components, CbiM and CbiN) of unknown stoichimetry.</text>
</comment>
<dbReference type="RefSeq" id="WP_073338381.1">
    <property type="nucleotide sequence ID" value="NZ_FQXM01000010.1"/>
</dbReference>
<dbReference type="InterPro" id="IPR002751">
    <property type="entry name" value="CbiM/NikMN"/>
</dbReference>
<dbReference type="PANTHER" id="PTHR43627:SF1">
    <property type="entry name" value="COBALT TRANSPORT PROTEIN CBIM"/>
    <property type="match status" value="1"/>
</dbReference>
<keyword evidence="12 14" id="KW-0170">Cobalt</keyword>
<dbReference type="Proteomes" id="UP000184447">
    <property type="component" value="Unassembled WGS sequence"/>
</dbReference>
<dbReference type="OrthoDB" id="9809846at2"/>
<keyword evidence="16" id="KW-1185">Reference proteome</keyword>
<dbReference type="PANTHER" id="PTHR43627">
    <property type="match status" value="1"/>
</dbReference>
<evidence type="ECO:0000256" key="12">
    <source>
        <dbReference type="ARBA" id="ARBA00023285"/>
    </source>
</evidence>
<reference evidence="15 16" key="1">
    <citation type="submission" date="2016-11" db="EMBL/GenBank/DDBJ databases">
        <authorList>
            <person name="Jaros S."/>
            <person name="Januszkiewicz K."/>
            <person name="Wedrychowicz H."/>
        </authorList>
    </citation>
    <scope>NUCLEOTIDE SEQUENCE [LARGE SCALE GENOMIC DNA]</scope>
    <source>
        <strain evidence="15 16">DSM 8605</strain>
    </source>
</reference>
<protein>
    <recommendedName>
        <fullName evidence="14">Cobalt transport protein CbiM</fullName>
    </recommendedName>
    <alternativeName>
        <fullName evidence="14">Energy-coupling factor transporter probable substrate-capture protein CbiM</fullName>
        <shortName evidence="14">ECF transporter S component CbiM</shortName>
    </alternativeName>
</protein>
<dbReference type="Gene3D" id="1.10.1760.20">
    <property type="match status" value="1"/>
</dbReference>
<dbReference type="GO" id="GO:0009236">
    <property type="term" value="P:cobalamin biosynthetic process"/>
    <property type="evidence" value="ECO:0007669"/>
    <property type="project" value="UniProtKB-UniRule"/>
</dbReference>
<evidence type="ECO:0000256" key="4">
    <source>
        <dbReference type="ARBA" id="ARBA00022448"/>
    </source>
</evidence>
<dbReference type="GO" id="GO:0015087">
    <property type="term" value="F:cobalt ion transmembrane transporter activity"/>
    <property type="evidence" value="ECO:0007669"/>
    <property type="project" value="UniProtKB-UniRule"/>
</dbReference>
<evidence type="ECO:0000256" key="2">
    <source>
        <dbReference type="ARBA" id="ARBA00004953"/>
    </source>
</evidence>
<evidence type="ECO:0000313" key="15">
    <source>
        <dbReference type="EMBL" id="SHH70450.1"/>
    </source>
</evidence>
<dbReference type="Pfam" id="PF01891">
    <property type="entry name" value="CbiM"/>
    <property type="match status" value="1"/>
</dbReference>
<keyword evidence="6 14" id="KW-0169">Cobalamin biosynthesis</keyword>
<name>A0A1M5V5I7_9CLOT</name>
<feature type="transmembrane region" description="Helical" evidence="14">
    <location>
        <begin position="33"/>
        <end position="52"/>
    </location>
</feature>
<comment type="similarity">
    <text evidence="13 14">Belongs to the CbiM family.</text>
</comment>
<dbReference type="UniPathway" id="UPA00148"/>
<comment type="subcellular location">
    <subcellularLocation>
        <location evidence="1">Cell inner membrane</location>
        <topology evidence="1">Multi-pass membrane protein</topology>
    </subcellularLocation>
    <subcellularLocation>
        <location evidence="14">Cell membrane</location>
        <topology evidence="14">Multi-pass membrane protein</topology>
    </subcellularLocation>
</comment>
<feature type="transmembrane region" description="Helical" evidence="14">
    <location>
        <begin position="158"/>
        <end position="176"/>
    </location>
</feature>
<organism evidence="15 16">
    <name type="scientific">Clostridium grantii DSM 8605</name>
    <dbReference type="NCBI Taxonomy" id="1121316"/>
    <lineage>
        <taxon>Bacteria</taxon>
        <taxon>Bacillati</taxon>
        <taxon>Bacillota</taxon>
        <taxon>Clostridia</taxon>
        <taxon>Eubacteriales</taxon>
        <taxon>Clostridiaceae</taxon>
        <taxon>Clostridium</taxon>
    </lineage>
</organism>
<evidence type="ECO:0000256" key="10">
    <source>
        <dbReference type="ARBA" id="ARBA00023065"/>
    </source>
</evidence>
<evidence type="ECO:0000256" key="1">
    <source>
        <dbReference type="ARBA" id="ARBA00004429"/>
    </source>
</evidence>
<keyword evidence="9 14" id="KW-1133">Transmembrane helix</keyword>
<sequence>MKKKYVLIMSAILTLCMPYTVQAMHISEGFLPPMWCLFYFVISAPFIIKGVMEIRKKTNHNKDIKMMLGLIAAFVFLLSAMKLPSVAGSSSHPTGTGLGAIIFGPFVMAVVSLIVLLFQAIFLAHGGLTTLGANVFSMGIVGPIVAFIVYKLLKNKNMRVAVFSAAFLGDIVTYIVTSTELAFAIPSTTGGVLGAFVKFLGVFAITQVPIAIIEGIFTVIVFEFIQKYSKNELEMLGQEVEV</sequence>
<feature type="transmembrane region" description="Helical" evidence="14">
    <location>
        <begin position="64"/>
        <end position="81"/>
    </location>
</feature>
<evidence type="ECO:0000256" key="9">
    <source>
        <dbReference type="ARBA" id="ARBA00022989"/>
    </source>
</evidence>
<keyword evidence="3 14" id="KW-0171">Cobalt transport</keyword>
<dbReference type="STRING" id="1121316.SAMN02745207_02094"/>
<comment type="pathway">
    <text evidence="2 14">Cofactor biosynthesis; adenosylcobalamin biosynthesis.</text>
</comment>
<keyword evidence="4 14" id="KW-0813">Transport</keyword>
<evidence type="ECO:0000256" key="6">
    <source>
        <dbReference type="ARBA" id="ARBA00022573"/>
    </source>
</evidence>
<dbReference type="NCBIfam" id="NF006184">
    <property type="entry name" value="PRK08319.1"/>
    <property type="match status" value="1"/>
</dbReference>
<proteinExistence type="inferred from homology"/>
<evidence type="ECO:0000256" key="7">
    <source>
        <dbReference type="ARBA" id="ARBA00022692"/>
    </source>
</evidence>
<dbReference type="GO" id="GO:0043190">
    <property type="term" value="C:ATP-binding cassette (ABC) transporter complex"/>
    <property type="evidence" value="ECO:0007669"/>
    <property type="project" value="InterPro"/>
</dbReference>
<evidence type="ECO:0000313" key="16">
    <source>
        <dbReference type="Proteomes" id="UP000184447"/>
    </source>
</evidence>
<evidence type="ECO:0000256" key="11">
    <source>
        <dbReference type="ARBA" id="ARBA00023136"/>
    </source>
</evidence>
<dbReference type="EMBL" id="FQXM01000010">
    <property type="protein sequence ID" value="SHH70450.1"/>
    <property type="molecule type" value="Genomic_DNA"/>
</dbReference>
<evidence type="ECO:0000256" key="5">
    <source>
        <dbReference type="ARBA" id="ARBA00022475"/>
    </source>
</evidence>
<evidence type="ECO:0000256" key="3">
    <source>
        <dbReference type="ARBA" id="ARBA00022426"/>
    </source>
</evidence>
<evidence type="ECO:0000256" key="13">
    <source>
        <dbReference type="ARBA" id="ARBA00060918"/>
    </source>
</evidence>
<gene>
    <name evidence="14" type="primary">cbiM</name>
    <name evidence="15" type="ORF">SAMN02745207_02094</name>
</gene>